<dbReference type="Proteomes" id="UP001637996">
    <property type="component" value="Unassembled WGS sequence"/>
</dbReference>
<evidence type="ECO:0000256" key="2">
    <source>
        <dbReference type="ARBA" id="ARBA00023315"/>
    </source>
</evidence>
<dbReference type="SUPFAM" id="SSF55729">
    <property type="entry name" value="Acyl-CoA N-acyltransferases (Nat)"/>
    <property type="match status" value="1"/>
</dbReference>
<dbReference type="NCBIfam" id="TIGR01575">
    <property type="entry name" value="rimI"/>
    <property type="match status" value="1"/>
</dbReference>
<sequence length="144" mass="16708">MIRKMEISDADEVYNIENQAFFEPWSKKNLIKDLKSNSFLNHYVAEVDGKVVGFYISSYVMDEAEIFTIAVDRNFQKKGIATSLLNHLVETSLSKNIKEIWLEVSTKNTVAINLYKKFGFEVMGIRKNYYQKIGADAYNMKKEL</sequence>
<dbReference type="RefSeq" id="WP_410031704.1">
    <property type="nucleotide sequence ID" value="NZ_JBGMEI010000012.1"/>
</dbReference>
<organism evidence="5 6">
    <name type="scientific">Anaerococcus martiniensis</name>
    <dbReference type="NCBI Taxonomy" id="3115615"/>
    <lineage>
        <taxon>Bacteria</taxon>
        <taxon>Bacillati</taxon>
        <taxon>Bacillota</taxon>
        <taxon>Tissierellia</taxon>
        <taxon>Tissierellales</taxon>
        <taxon>Peptoniphilaceae</taxon>
        <taxon>Anaerococcus</taxon>
    </lineage>
</organism>
<dbReference type="InterPro" id="IPR016181">
    <property type="entry name" value="Acyl_CoA_acyltransferase"/>
</dbReference>
<dbReference type="CDD" id="cd04301">
    <property type="entry name" value="NAT_SF"/>
    <property type="match status" value="1"/>
</dbReference>
<feature type="domain" description="N-acetyltransferase" evidence="4">
    <location>
        <begin position="1"/>
        <end position="144"/>
    </location>
</feature>
<dbReference type="EMBL" id="JBGMEI010000012">
    <property type="protein sequence ID" value="MFO3666048.1"/>
    <property type="molecule type" value="Genomic_DNA"/>
</dbReference>
<reference evidence="5 6" key="1">
    <citation type="journal article" date="2025" name="Anaerobe">
        <title>Description of Anaerococcus kampingiae sp. nov., Anaerococcus groningensis sp. nov., Anaerococcus martiniensis sp. nov., and Anaerococcus cruorum sp. nov., isolated from human clinical specimens.</title>
        <authorList>
            <person name="Boiten K.E."/>
            <person name="Meijer J."/>
            <person name="van Wezel E.M."/>
            <person name="Veloo A.C.M."/>
        </authorList>
    </citation>
    <scope>NUCLEOTIDE SEQUENCE [LARGE SCALE GENOMIC DNA]</scope>
    <source>
        <strain evidence="5 6">ENR0831</strain>
    </source>
</reference>
<comment type="caution">
    <text evidence="5">The sequence shown here is derived from an EMBL/GenBank/DDBJ whole genome shotgun (WGS) entry which is preliminary data.</text>
</comment>
<dbReference type="InterPro" id="IPR017255">
    <property type="entry name" value="AcTrfase_GNAT_prd"/>
</dbReference>
<evidence type="ECO:0000256" key="1">
    <source>
        <dbReference type="ARBA" id="ARBA00022679"/>
    </source>
</evidence>
<dbReference type="PROSITE" id="PS51186">
    <property type="entry name" value="GNAT"/>
    <property type="match status" value="1"/>
</dbReference>
<comment type="similarity">
    <text evidence="3">Belongs to the acetyltransferase family. RimI subfamily.</text>
</comment>
<keyword evidence="3" id="KW-0963">Cytoplasm</keyword>
<keyword evidence="2 5" id="KW-0012">Acyltransferase</keyword>
<protein>
    <recommendedName>
        <fullName evidence="3">[Ribosomal protein bS18]-alanine N-acetyltransferase</fullName>
        <ecNumber evidence="3">2.3.1.266</ecNumber>
    </recommendedName>
</protein>
<comment type="subcellular location">
    <subcellularLocation>
        <location evidence="3">Cytoplasm</location>
    </subcellularLocation>
</comment>
<dbReference type="InterPro" id="IPR000182">
    <property type="entry name" value="GNAT_dom"/>
</dbReference>
<accession>A0ABW9M9R7</accession>
<evidence type="ECO:0000259" key="4">
    <source>
        <dbReference type="PROSITE" id="PS51186"/>
    </source>
</evidence>
<comment type="function">
    <text evidence="3">Acetylates the N-terminal alanine of ribosomal protein bS18.</text>
</comment>
<proteinExistence type="inferred from homology"/>
<dbReference type="EC" id="2.3.1.266" evidence="3"/>
<dbReference type="InterPro" id="IPR051556">
    <property type="entry name" value="N-term/lysine_N-AcTrnsfr"/>
</dbReference>
<dbReference type="PIRSF" id="PIRSF037663">
    <property type="entry name" value="Acetyltransf_GNAT_prd"/>
    <property type="match status" value="1"/>
</dbReference>
<keyword evidence="6" id="KW-1185">Reference proteome</keyword>
<dbReference type="InterPro" id="IPR006464">
    <property type="entry name" value="AcTrfase_RimI/Ard1"/>
</dbReference>
<keyword evidence="1 5" id="KW-0808">Transferase</keyword>
<dbReference type="PANTHER" id="PTHR42919:SF8">
    <property type="entry name" value="N-ALPHA-ACETYLTRANSFERASE 50"/>
    <property type="match status" value="1"/>
</dbReference>
<gene>
    <name evidence="5" type="primary">rimI</name>
    <name evidence="5" type="ORF">ACCQ41_07300</name>
</gene>
<name>A0ABW9M9R7_9FIRM</name>
<dbReference type="Pfam" id="PF00583">
    <property type="entry name" value="Acetyltransf_1"/>
    <property type="match status" value="1"/>
</dbReference>
<evidence type="ECO:0000313" key="5">
    <source>
        <dbReference type="EMBL" id="MFO3666048.1"/>
    </source>
</evidence>
<dbReference type="GO" id="GO:0008999">
    <property type="term" value="F:protein-N-terminal-alanine acetyltransferase activity"/>
    <property type="evidence" value="ECO:0007669"/>
    <property type="project" value="UniProtKB-EC"/>
</dbReference>
<keyword evidence="5" id="KW-0687">Ribonucleoprotein</keyword>
<dbReference type="Gene3D" id="3.40.630.30">
    <property type="match status" value="1"/>
</dbReference>
<keyword evidence="5" id="KW-0689">Ribosomal protein</keyword>
<evidence type="ECO:0000313" key="6">
    <source>
        <dbReference type="Proteomes" id="UP001637996"/>
    </source>
</evidence>
<dbReference type="PANTHER" id="PTHR42919">
    <property type="entry name" value="N-ALPHA-ACETYLTRANSFERASE"/>
    <property type="match status" value="1"/>
</dbReference>
<dbReference type="GO" id="GO:0005840">
    <property type="term" value="C:ribosome"/>
    <property type="evidence" value="ECO:0007669"/>
    <property type="project" value="UniProtKB-KW"/>
</dbReference>
<evidence type="ECO:0000256" key="3">
    <source>
        <dbReference type="RuleBase" id="RU363094"/>
    </source>
</evidence>
<comment type="catalytic activity">
    <reaction evidence="3">
        <text>N-terminal L-alanyl-[ribosomal protein bS18] + acetyl-CoA = N-terminal N(alpha)-acetyl-L-alanyl-[ribosomal protein bS18] + CoA + H(+)</text>
        <dbReference type="Rhea" id="RHEA:43756"/>
        <dbReference type="Rhea" id="RHEA-COMP:10676"/>
        <dbReference type="Rhea" id="RHEA-COMP:10677"/>
        <dbReference type="ChEBI" id="CHEBI:15378"/>
        <dbReference type="ChEBI" id="CHEBI:57287"/>
        <dbReference type="ChEBI" id="CHEBI:57288"/>
        <dbReference type="ChEBI" id="CHEBI:64718"/>
        <dbReference type="ChEBI" id="CHEBI:83683"/>
        <dbReference type="EC" id="2.3.1.266"/>
    </reaction>
</comment>